<protein>
    <submittedName>
        <fullName evidence="1">Uncharacterized protein</fullName>
    </submittedName>
</protein>
<keyword evidence="2" id="KW-1185">Reference proteome</keyword>
<evidence type="ECO:0000313" key="2">
    <source>
        <dbReference type="Proteomes" id="UP000324974"/>
    </source>
</evidence>
<reference evidence="2" key="1">
    <citation type="submission" date="2019-08" db="EMBL/GenBank/DDBJ databases">
        <title>Limnoglobus roseus gen. nov., sp. nov., a novel freshwater planctomycete with a giant genome from the family Gemmataceae.</title>
        <authorList>
            <person name="Kulichevskaya I.S."/>
            <person name="Naumoff D.G."/>
            <person name="Miroshnikov K."/>
            <person name="Ivanova A."/>
            <person name="Philippov D.A."/>
            <person name="Hakobyan A."/>
            <person name="Rijpstra I.C."/>
            <person name="Sinninghe Damste J.S."/>
            <person name="Liesack W."/>
            <person name="Dedysh S.N."/>
        </authorList>
    </citation>
    <scope>NUCLEOTIDE SEQUENCE [LARGE SCALE GENOMIC DNA]</scope>
    <source>
        <strain evidence="2">PX52</strain>
    </source>
</reference>
<dbReference type="RefSeq" id="WP_149108792.1">
    <property type="nucleotide sequence ID" value="NZ_CP042425.1"/>
</dbReference>
<proteinExistence type="predicted"/>
<dbReference type="OrthoDB" id="5142861at2"/>
<dbReference type="EMBL" id="CP042425">
    <property type="protein sequence ID" value="QEL13857.1"/>
    <property type="molecule type" value="Genomic_DNA"/>
</dbReference>
<organism evidence="1 2">
    <name type="scientific">Limnoglobus roseus</name>
    <dbReference type="NCBI Taxonomy" id="2598579"/>
    <lineage>
        <taxon>Bacteria</taxon>
        <taxon>Pseudomonadati</taxon>
        <taxon>Planctomycetota</taxon>
        <taxon>Planctomycetia</taxon>
        <taxon>Gemmatales</taxon>
        <taxon>Gemmataceae</taxon>
        <taxon>Limnoglobus</taxon>
    </lineage>
</organism>
<gene>
    <name evidence="1" type="ORF">PX52LOC_00715</name>
</gene>
<evidence type="ECO:0000313" key="1">
    <source>
        <dbReference type="EMBL" id="QEL13857.1"/>
    </source>
</evidence>
<sequence>MLQILTGRFFEGEGKLEQQPTEAILYSNWMCCGTIKTPVGELRRTHYGEGLVSSYVFHYVNKYERASDKDPMVLAHSDEAVDHFRYLCCVWNRAIFHPNRAIVESLANQGTRYVDRFLDRRIDAAGEDRDAFGKFVADVTSLPRGKYLKVIACVRAFSDSIEAIQANFDVAYSMLVYMLEAMGKVSDDKHTPNWDDYEEGQRRKLDSVFTRVDYNVAGEIKSILTNTQHLKLSKRFSEFVIKHVRDTFYTDEAKGRNWAIRKSELPRLLKNAYTSRSGYVHDLEEALEDVRFNCSDSVTDTIRFGHDVYLSYSGLVRLARHVLISFVSSSLKLEREEVNWRSQLPGMMMAEMSPEYWIWRHEGFSQEHAKHRFGGVALYFMELLTKPTATMITLRPLMDQLDSQLDKAKASNKPAIIAMLWLYNMHIVQSHATPNWKERIHSAIDADATCRIEYLAVIALVQGRLSFDGIATEQAYREYQQHRYKPSSVSLPPRLEVAVLCYAANVYLEESKHDDYKRLVDEAITDMAGIGDVQSTLATARDANLLVDIATMLGQPARPSASEAPTAKANSSE</sequence>
<name>A0A5C1A6K6_9BACT</name>
<dbReference type="AlphaFoldDB" id="A0A5C1A6K6"/>
<dbReference type="KEGG" id="lrs:PX52LOC_00715"/>
<accession>A0A5C1A6K6</accession>
<dbReference type="Proteomes" id="UP000324974">
    <property type="component" value="Chromosome"/>
</dbReference>